<reference evidence="2 3" key="1">
    <citation type="submission" date="2021-07" db="EMBL/GenBank/DDBJ databases">
        <title>Paenibacillus radiodurans sp. nov., isolated from the southeastern edge of Tengger Desert.</title>
        <authorList>
            <person name="Zhang G."/>
        </authorList>
    </citation>
    <scope>NUCLEOTIDE SEQUENCE [LARGE SCALE GENOMIC DNA]</scope>
    <source>
        <strain evidence="2 3">CCM 7311</strain>
    </source>
</reference>
<sequence length="61" mass="6497">TIVPAYLAKGLEFDSVLIADADAASFGDNDAKLLYVACTRALHKLKLLHRGPLTNLLTAEG</sequence>
<keyword evidence="2" id="KW-0547">Nucleotide-binding</keyword>
<evidence type="ECO:0000313" key="3">
    <source>
        <dbReference type="Proteomes" id="UP001519887"/>
    </source>
</evidence>
<dbReference type="SUPFAM" id="SSF52540">
    <property type="entry name" value="P-loop containing nucleoside triphosphate hydrolases"/>
    <property type="match status" value="1"/>
</dbReference>
<dbReference type="EMBL" id="JAHZIK010000756">
    <property type="protein sequence ID" value="MBW7457119.1"/>
    <property type="molecule type" value="Genomic_DNA"/>
</dbReference>
<organism evidence="2 3">
    <name type="scientific">Paenibacillus sepulcri</name>
    <dbReference type="NCBI Taxonomy" id="359917"/>
    <lineage>
        <taxon>Bacteria</taxon>
        <taxon>Bacillati</taxon>
        <taxon>Bacillota</taxon>
        <taxon>Bacilli</taxon>
        <taxon>Bacillales</taxon>
        <taxon>Paenibacillaceae</taxon>
        <taxon>Paenibacillus</taxon>
    </lineage>
</organism>
<evidence type="ECO:0000313" key="2">
    <source>
        <dbReference type="EMBL" id="MBW7457119.1"/>
    </source>
</evidence>
<keyword evidence="2" id="KW-0067">ATP-binding</keyword>
<dbReference type="GO" id="GO:0005524">
    <property type="term" value="F:ATP binding"/>
    <property type="evidence" value="ECO:0007669"/>
    <property type="project" value="UniProtKB-KW"/>
</dbReference>
<protein>
    <submittedName>
        <fullName evidence="2">ATP-binding domain-containing protein</fullName>
    </submittedName>
</protein>
<dbReference type="InterPro" id="IPR027417">
    <property type="entry name" value="P-loop_NTPase"/>
</dbReference>
<proteinExistence type="predicted"/>
<dbReference type="Pfam" id="PF13538">
    <property type="entry name" value="UvrD_C_2"/>
    <property type="match status" value="1"/>
</dbReference>
<feature type="domain" description="UvrD-like helicase C-terminal" evidence="1">
    <location>
        <begin position="6"/>
        <end position="47"/>
    </location>
</feature>
<dbReference type="InterPro" id="IPR027785">
    <property type="entry name" value="UvrD-like_helicase_C"/>
</dbReference>
<feature type="non-terminal residue" evidence="2">
    <location>
        <position position="1"/>
    </location>
</feature>
<comment type="caution">
    <text evidence="2">The sequence shown here is derived from an EMBL/GenBank/DDBJ whole genome shotgun (WGS) entry which is preliminary data.</text>
</comment>
<accession>A0ABS7C8B8</accession>
<keyword evidence="3" id="KW-1185">Reference proteome</keyword>
<gene>
    <name evidence="2" type="ORF">K0U00_24070</name>
</gene>
<evidence type="ECO:0000259" key="1">
    <source>
        <dbReference type="Pfam" id="PF13538"/>
    </source>
</evidence>
<dbReference type="Proteomes" id="UP001519887">
    <property type="component" value="Unassembled WGS sequence"/>
</dbReference>
<name>A0ABS7C8B8_9BACL</name>
<dbReference type="Gene3D" id="3.40.50.300">
    <property type="entry name" value="P-loop containing nucleotide triphosphate hydrolases"/>
    <property type="match status" value="1"/>
</dbReference>